<dbReference type="InterPro" id="IPR050109">
    <property type="entry name" value="HTH-type_TetR-like_transc_reg"/>
</dbReference>
<dbReference type="PRINTS" id="PR00455">
    <property type="entry name" value="HTHTETR"/>
</dbReference>
<dbReference type="PANTHER" id="PTHR30055">
    <property type="entry name" value="HTH-TYPE TRANSCRIPTIONAL REGULATOR RUTR"/>
    <property type="match status" value="1"/>
</dbReference>
<dbReference type="SUPFAM" id="SSF46689">
    <property type="entry name" value="Homeodomain-like"/>
    <property type="match status" value="1"/>
</dbReference>
<dbReference type="KEGG" id="min:Minf_0414"/>
<dbReference type="PANTHER" id="PTHR30055:SF226">
    <property type="entry name" value="HTH-TYPE TRANSCRIPTIONAL REGULATOR PKSA"/>
    <property type="match status" value="1"/>
</dbReference>
<dbReference type="Proteomes" id="UP000009149">
    <property type="component" value="Chromosome"/>
</dbReference>
<dbReference type="Pfam" id="PF00440">
    <property type="entry name" value="TetR_N"/>
    <property type="match status" value="1"/>
</dbReference>
<feature type="transmembrane region" description="Helical" evidence="3">
    <location>
        <begin position="154"/>
        <end position="172"/>
    </location>
</feature>
<keyword evidence="3" id="KW-1133">Transmembrane helix</keyword>
<keyword evidence="1 2" id="KW-0238">DNA-binding</keyword>
<organism evidence="5 6">
    <name type="scientific">Methylacidiphilum infernorum (isolate V4)</name>
    <name type="common">Methylokorus infernorum (strain V4)</name>
    <dbReference type="NCBI Taxonomy" id="481448"/>
    <lineage>
        <taxon>Bacteria</taxon>
        <taxon>Pseudomonadati</taxon>
        <taxon>Verrucomicrobiota</taxon>
        <taxon>Methylacidiphilae</taxon>
        <taxon>Methylacidiphilales</taxon>
        <taxon>Methylacidiphilaceae</taxon>
        <taxon>Methylacidiphilum (ex Ratnadevi et al. 2023)</taxon>
    </lineage>
</organism>
<gene>
    <name evidence="5" type="primary">acrR</name>
    <name evidence="5" type="ordered locus">Minf_0414</name>
</gene>
<accession>B3DYV0</accession>
<evidence type="ECO:0000256" key="1">
    <source>
        <dbReference type="ARBA" id="ARBA00023125"/>
    </source>
</evidence>
<dbReference type="Gene3D" id="1.10.357.10">
    <property type="entry name" value="Tetracycline Repressor, domain 2"/>
    <property type="match status" value="1"/>
</dbReference>
<proteinExistence type="predicted"/>
<feature type="domain" description="HTH tetR-type" evidence="4">
    <location>
        <begin position="10"/>
        <end position="70"/>
    </location>
</feature>
<dbReference type="GO" id="GO:0000976">
    <property type="term" value="F:transcription cis-regulatory region binding"/>
    <property type="evidence" value="ECO:0007669"/>
    <property type="project" value="TreeGrafter"/>
</dbReference>
<evidence type="ECO:0000259" key="4">
    <source>
        <dbReference type="PROSITE" id="PS50977"/>
    </source>
</evidence>
<dbReference type="PROSITE" id="PS50977">
    <property type="entry name" value="HTH_TETR_2"/>
    <property type="match status" value="1"/>
</dbReference>
<evidence type="ECO:0000313" key="6">
    <source>
        <dbReference type="Proteomes" id="UP000009149"/>
    </source>
</evidence>
<dbReference type="Gene3D" id="1.10.10.60">
    <property type="entry name" value="Homeodomain-like"/>
    <property type="match status" value="1"/>
</dbReference>
<keyword evidence="3" id="KW-0472">Membrane</keyword>
<evidence type="ECO:0000256" key="3">
    <source>
        <dbReference type="SAM" id="Phobius"/>
    </source>
</evidence>
<sequence>MSMDNVREFPIGKQKILTAAKKLFAQNGFEGTTTRMIAQYAHVNEALIYRYYPTKKDLYLEIIRLKIEELSSLTENLANPEHDPESIPQFLKNIALQLFSSVKNDPDFLRLLYYSALEHHELSKMFCDCFVLEIRKKLEGYVSQLIERNIFKRLNPYLISIAFIGIISHYLVTNTLFELDDRQVDETAVIDNFIEIFLNGVVQGEN</sequence>
<protein>
    <submittedName>
        <fullName evidence="5">Transcriptional regulator, TetR/AcrR family</fullName>
    </submittedName>
</protein>
<dbReference type="HOGENOM" id="CLU_069356_27_3_0"/>
<evidence type="ECO:0000313" key="5">
    <source>
        <dbReference type="EMBL" id="ACD82472.1"/>
    </source>
</evidence>
<keyword evidence="3" id="KW-0812">Transmembrane</keyword>
<name>B3DYV0_METI4</name>
<dbReference type="InterPro" id="IPR036271">
    <property type="entry name" value="Tet_transcr_reg_TetR-rel_C_sf"/>
</dbReference>
<dbReference type="AlphaFoldDB" id="B3DYV0"/>
<dbReference type="SUPFAM" id="SSF48498">
    <property type="entry name" value="Tetracyclin repressor-like, C-terminal domain"/>
    <property type="match status" value="1"/>
</dbReference>
<dbReference type="STRING" id="481448.Minf_0414"/>
<feature type="DNA-binding region" description="H-T-H motif" evidence="2">
    <location>
        <begin position="33"/>
        <end position="52"/>
    </location>
</feature>
<evidence type="ECO:0000256" key="2">
    <source>
        <dbReference type="PROSITE-ProRule" id="PRU00335"/>
    </source>
</evidence>
<reference evidence="5 6" key="1">
    <citation type="journal article" date="2008" name="Biol. Direct">
        <title>Complete genome sequence of the extremely acidophilic methanotroph isolate V4, Methylacidiphilum infernorum, a representative of the bacterial phylum Verrucomicrobia.</title>
        <authorList>
            <person name="Hou S."/>
            <person name="Makarova K.S."/>
            <person name="Saw J.H."/>
            <person name="Senin P."/>
            <person name="Ly B.V."/>
            <person name="Zhou Z."/>
            <person name="Ren Y."/>
            <person name="Wang J."/>
            <person name="Galperin M.Y."/>
            <person name="Omelchenko M.V."/>
            <person name="Wolf Y.I."/>
            <person name="Yutin N."/>
            <person name="Koonin E.V."/>
            <person name="Stott M.B."/>
            <person name="Mountain B.W."/>
            <person name="Crowe M.A."/>
            <person name="Smirnova A.V."/>
            <person name="Dunfield P.F."/>
            <person name="Feng L."/>
            <person name="Wang L."/>
            <person name="Alam M."/>
        </authorList>
    </citation>
    <scope>NUCLEOTIDE SEQUENCE [LARGE SCALE GENOMIC DNA]</scope>
    <source>
        <strain evidence="6">Isolate V4</strain>
    </source>
</reference>
<dbReference type="GO" id="GO:0003700">
    <property type="term" value="F:DNA-binding transcription factor activity"/>
    <property type="evidence" value="ECO:0007669"/>
    <property type="project" value="TreeGrafter"/>
</dbReference>
<dbReference type="eggNOG" id="COG1309">
    <property type="taxonomic scope" value="Bacteria"/>
</dbReference>
<dbReference type="InterPro" id="IPR009057">
    <property type="entry name" value="Homeodomain-like_sf"/>
</dbReference>
<dbReference type="EMBL" id="CP000975">
    <property type="protein sequence ID" value="ACD82472.1"/>
    <property type="molecule type" value="Genomic_DNA"/>
</dbReference>
<dbReference type="InterPro" id="IPR001647">
    <property type="entry name" value="HTH_TetR"/>
</dbReference>